<keyword evidence="6" id="KW-0378">Hydrolase</keyword>
<dbReference type="SUPFAM" id="SSF57716">
    <property type="entry name" value="Glucocorticoid receptor-like (DNA-binding domain)"/>
    <property type="match status" value="1"/>
</dbReference>
<keyword evidence="9" id="KW-0234">DNA repair</keyword>
<dbReference type="SMART" id="SM01232">
    <property type="entry name" value="H2TH"/>
    <property type="match status" value="1"/>
</dbReference>
<evidence type="ECO:0000256" key="12">
    <source>
        <dbReference type="ARBA" id="ARBA00023295"/>
    </source>
</evidence>
<keyword evidence="10 16" id="KW-0456">Lyase</keyword>
<dbReference type="PROSITE" id="PS51066">
    <property type="entry name" value="ZF_FPG_2"/>
    <property type="match status" value="1"/>
</dbReference>
<comment type="caution">
    <text evidence="16">The sequence shown here is derived from an EMBL/GenBank/DDBJ whole genome shotgun (WGS) entry which is preliminary data.</text>
</comment>
<keyword evidence="5 13" id="KW-0863">Zinc-finger</keyword>
<dbReference type="Proteomes" id="UP001269375">
    <property type="component" value="Unassembled WGS sequence"/>
</dbReference>
<gene>
    <name evidence="16" type="primary">nei</name>
    <name evidence="16" type="ORF">QC825_11185</name>
</gene>
<evidence type="ECO:0000256" key="11">
    <source>
        <dbReference type="ARBA" id="ARBA00023268"/>
    </source>
</evidence>
<sequence length="272" mass="31182">MPEGPEIRRVADRLGRVLIERPLEQVWFAFESLAEHAPTLCNARVRAVDSWGKALLIRFDNGQVLYSHNQLYGVWRISRKARVPSTKRILRVELVTDTHAARLYSASDISLWHEDTLGDHPFLSRLGPDLLTHQVSPNWLEARLKSSRFKKRNLGGLLLDQSLVAGIGNYLRSEILFYAGLLPRRRPADLSDAELARLATCMLECTQGAYREAGVTNRPEWRAPLIEAGHPRAIWRHAVFNREGRRCFYCDSLIEKRTIASRRLYLCPTCQQ</sequence>
<reference evidence="16 17" key="1">
    <citation type="submission" date="2023-04" db="EMBL/GenBank/DDBJ databases">
        <title>A long-awaited taxogenomic arrangement of the family Halomonadaceae.</title>
        <authorList>
            <person name="De La Haba R."/>
            <person name="Chuvochina M."/>
            <person name="Wittouck S."/>
            <person name="Arahal D.R."/>
            <person name="Sanchez-Porro C."/>
            <person name="Hugenholtz P."/>
            <person name="Ventosa A."/>
        </authorList>
    </citation>
    <scope>NUCLEOTIDE SEQUENCE [LARGE SCALE GENOMIC DNA]</scope>
    <source>
        <strain evidence="16 17">DSM 22428</strain>
    </source>
</reference>
<keyword evidence="7" id="KW-0862">Zinc</keyword>
<dbReference type="PANTHER" id="PTHR42697">
    <property type="entry name" value="ENDONUCLEASE 8"/>
    <property type="match status" value="1"/>
</dbReference>
<dbReference type="InterPro" id="IPR015886">
    <property type="entry name" value="H2TH_FPG"/>
</dbReference>
<keyword evidence="3" id="KW-0479">Metal-binding</keyword>
<evidence type="ECO:0000259" key="14">
    <source>
        <dbReference type="PROSITE" id="PS51066"/>
    </source>
</evidence>
<dbReference type="Gene3D" id="3.20.190.10">
    <property type="entry name" value="MutM-like, N-terminal"/>
    <property type="match status" value="1"/>
</dbReference>
<dbReference type="InterPro" id="IPR010979">
    <property type="entry name" value="Ribosomal_uS13-like_H2TH"/>
</dbReference>
<dbReference type="GO" id="GO:0140078">
    <property type="term" value="F:class I DNA-(apurinic or apyrimidinic site) endonuclease activity"/>
    <property type="evidence" value="ECO:0007669"/>
    <property type="project" value="UniProtKB-EC"/>
</dbReference>
<keyword evidence="16" id="KW-0255">Endonuclease</keyword>
<dbReference type="PROSITE" id="PS51068">
    <property type="entry name" value="FPG_CAT"/>
    <property type="match status" value="1"/>
</dbReference>
<dbReference type="InterPro" id="IPR035937">
    <property type="entry name" value="FPG_N"/>
</dbReference>
<proteinExistence type="inferred from homology"/>
<keyword evidence="11" id="KW-0511">Multifunctional enzyme</keyword>
<evidence type="ECO:0000256" key="5">
    <source>
        <dbReference type="ARBA" id="ARBA00022771"/>
    </source>
</evidence>
<dbReference type="RefSeq" id="WP_251590064.1">
    <property type="nucleotide sequence ID" value="NZ_JAMLJI010000001.1"/>
</dbReference>
<evidence type="ECO:0000256" key="10">
    <source>
        <dbReference type="ARBA" id="ARBA00023239"/>
    </source>
</evidence>
<dbReference type="SUPFAM" id="SSF81624">
    <property type="entry name" value="N-terminal domain of MutM-like DNA repair proteins"/>
    <property type="match status" value="1"/>
</dbReference>
<keyword evidence="16" id="KW-0540">Nuclease</keyword>
<dbReference type="NCBIfam" id="NF007763">
    <property type="entry name" value="PRK10445.1"/>
    <property type="match status" value="1"/>
</dbReference>
<dbReference type="Pfam" id="PF06831">
    <property type="entry name" value="H2TH"/>
    <property type="match status" value="1"/>
</dbReference>
<protein>
    <recommendedName>
        <fullName evidence="2">DNA-(apurinic or apyrimidinic site) lyase</fullName>
        <ecNumber evidence="2">4.2.99.18</ecNumber>
    </recommendedName>
</protein>
<dbReference type="SMART" id="SM00898">
    <property type="entry name" value="Fapy_DNA_glyco"/>
    <property type="match status" value="1"/>
</dbReference>
<evidence type="ECO:0000256" key="3">
    <source>
        <dbReference type="ARBA" id="ARBA00022723"/>
    </source>
</evidence>
<dbReference type="PANTHER" id="PTHR42697:SF1">
    <property type="entry name" value="ENDONUCLEASE 8"/>
    <property type="match status" value="1"/>
</dbReference>
<keyword evidence="4" id="KW-0227">DNA damage</keyword>
<evidence type="ECO:0000256" key="13">
    <source>
        <dbReference type="PROSITE-ProRule" id="PRU00391"/>
    </source>
</evidence>
<evidence type="ECO:0000256" key="9">
    <source>
        <dbReference type="ARBA" id="ARBA00023204"/>
    </source>
</evidence>
<keyword evidence="17" id="KW-1185">Reference proteome</keyword>
<organism evidence="16 17">
    <name type="scientific">Larsenimonas suaedae</name>
    <dbReference type="NCBI Taxonomy" id="1851019"/>
    <lineage>
        <taxon>Bacteria</taxon>
        <taxon>Pseudomonadati</taxon>
        <taxon>Pseudomonadota</taxon>
        <taxon>Gammaproteobacteria</taxon>
        <taxon>Oceanospirillales</taxon>
        <taxon>Halomonadaceae</taxon>
        <taxon>Larsenimonas</taxon>
    </lineage>
</organism>
<dbReference type="InterPro" id="IPR012319">
    <property type="entry name" value="FPG_cat"/>
</dbReference>
<evidence type="ECO:0000313" key="17">
    <source>
        <dbReference type="Proteomes" id="UP001269375"/>
    </source>
</evidence>
<evidence type="ECO:0000256" key="6">
    <source>
        <dbReference type="ARBA" id="ARBA00022801"/>
    </source>
</evidence>
<feature type="domain" description="Formamidopyrimidine-DNA glycosylase catalytic" evidence="15">
    <location>
        <begin position="2"/>
        <end position="90"/>
    </location>
</feature>
<dbReference type="EC" id="4.2.99.18" evidence="2"/>
<name>A0ABU1GX74_9GAMM</name>
<accession>A0ABU1GX74</accession>
<feature type="domain" description="FPG-type" evidence="14">
    <location>
        <begin position="238"/>
        <end position="272"/>
    </location>
</feature>
<dbReference type="EMBL" id="JARWAO010000006">
    <property type="protein sequence ID" value="MDR5896639.1"/>
    <property type="molecule type" value="Genomic_DNA"/>
</dbReference>
<evidence type="ECO:0000256" key="2">
    <source>
        <dbReference type="ARBA" id="ARBA00012720"/>
    </source>
</evidence>
<evidence type="ECO:0000313" key="16">
    <source>
        <dbReference type="EMBL" id="MDR5896639.1"/>
    </source>
</evidence>
<evidence type="ECO:0000259" key="15">
    <source>
        <dbReference type="PROSITE" id="PS51068"/>
    </source>
</evidence>
<evidence type="ECO:0000256" key="1">
    <source>
        <dbReference type="ARBA" id="ARBA00009409"/>
    </source>
</evidence>
<keyword evidence="8" id="KW-0238">DNA-binding</keyword>
<keyword evidence="12" id="KW-0326">Glycosidase</keyword>
<dbReference type="Gene3D" id="1.10.8.50">
    <property type="match status" value="1"/>
</dbReference>
<dbReference type="SUPFAM" id="SSF46946">
    <property type="entry name" value="S13-like H2TH domain"/>
    <property type="match status" value="1"/>
</dbReference>
<comment type="similarity">
    <text evidence="1">Belongs to the FPG family.</text>
</comment>
<evidence type="ECO:0000256" key="4">
    <source>
        <dbReference type="ARBA" id="ARBA00022763"/>
    </source>
</evidence>
<dbReference type="InterPro" id="IPR000214">
    <property type="entry name" value="Znf_DNA_glyclase/AP_lyase"/>
</dbReference>
<dbReference type="Pfam" id="PF01149">
    <property type="entry name" value="Fapy_DNA_glyco"/>
    <property type="match status" value="1"/>
</dbReference>
<evidence type="ECO:0000256" key="8">
    <source>
        <dbReference type="ARBA" id="ARBA00023125"/>
    </source>
</evidence>
<evidence type="ECO:0000256" key="7">
    <source>
        <dbReference type="ARBA" id="ARBA00022833"/>
    </source>
</evidence>